<dbReference type="AlphaFoldDB" id="A0AAE0M4A0"/>
<gene>
    <name evidence="1" type="ORF">B0T19DRAFT_290729</name>
</gene>
<name>A0AAE0M4A0_9PEZI</name>
<reference evidence="1" key="1">
    <citation type="journal article" date="2023" name="Mol. Phylogenet. Evol.">
        <title>Genome-scale phylogeny and comparative genomics of the fungal order Sordariales.</title>
        <authorList>
            <person name="Hensen N."/>
            <person name="Bonometti L."/>
            <person name="Westerberg I."/>
            <person name="Brannstrom I.O."/>
            <person name="Guillou S."/>
            <person name="Cros-Aarteil S."/>
            <person name="Calhoun S."/>
            <person name="Haridas S."/>
            <person name="Kuo A."/>
            <person name="Mondo S."/>
            <person name="Pangilinan J."/>
            <person name="Riley R."/>
            <person name="LaButti K."/>
            <person name="Andreopoulos B."/>
            <person name="Lipzen A."/>
            <person name="Chen C."/>
            <person name="Yan M."/>
            <person name="Daum C."/>
            <person name="Ng V."/>
            <person name="Clum A."/>
            <person name="Steindorff A."/>
            <person name="Ohm R.A."/>
            <person name="Martin F."/>
            <person name="Silar P."/>
            <person name="Natvig D.O."/>
            <person name="Lalanne C."/>
            <person name="Gautier V."/>
            <person name="Ament-Velasquez S.L."/>
            <person name="Kruys A."/>
            <person name="Hutchinson M.I."/>
            <person name="Powell A.J."/>
            <person name="Barry K."/>
            <person name="Miller A.N."/>
            <person name="Grigoriev I.V."/>
            <person name="Debuchy R."/>
            <person name="Gladieux P."/>
            <person name="Hiltunen Thoren M."/>
            <person name="Johannesson H."/>
        </authorList>
    </citation>
    <scope>NUCLEOTIDE SEQUENCE</scope>
    <source>
        <strain evidence="1">SMH4131-1</strain>
    </source>
</reference>
<evidence type="ECO:0000313" key="1">
    <source>
        <dbReference type="EMBL" id="KAK3317374.1"/>
    </source>
</evidence>
<dbReference type="EMBL" id="JAUEPO010000007">
    <property type="protein sequence ID" value="KAK3317374.1"/>
    <property type="molecule type" value="Genomic_DNA"/>
</dbReference>
<dbReference type="Proteomes" id="UP001286456">
    <property type="component" value="Unassembled WGS sequence"/>
</dbReference>
<organism evidence="1 2">
    <name type="scientific">Cercophora scortea</name>
    <dbReference type="NCBI Taxonomy" id="314031"/>
    <lineage>
        <taxon>Eukaryota</taxon>
        <taxon>Fungi</taxon>
        <taxon>Dikarya</taxon>
        <taxon>Ascomycota</taxon>
        <taxon>Pezizomycotina</taxon>
        <taxon>Sordariomycetes</taxon>
        <taxon>Sordariomycetidae</taxon>
        <taxon>Sordariales</taxon>
        <taxon>Lasiosphaeriaceae</taxon>
        <taxon>Cercophora</taxon>
    </lineage>
</organism>
<evidence type="ECO:0000313" key="2">
    <source>
        <dbReference type="Proteomes" id="UP001286456"/>
    </source>
</evidence>
<keyword evidence="2" id="KW-1185">Reference proteome</keyword>
<protein>
    <submittedName>
        <fullName evidence="1">Uncharacterized protein</fullName>
    </submittedName>
</protein>
<reference evidence="1" key="2">
    <citation type="submission" date="2023-06" db="EMBL/GenBank/DDBJ databases">
        <authorList>
            <consortium name="Lawrence Berkeley National Laboratory"/>
            <person name="Haridas S."/>
            <person name="Hensen N."/>
            <person name="Bonometti L."/>
            <person name="Westerberg I."/>
            <person name="Brannstrom I.O."/>
            <person name="Guillou S."/>
            <person name="Cros-Aarteil S."/>
            <person name="Calhoun S."/>
            <person name="Kuo A."/>
            <person name="Mondo S."/>
            <person name="Pangilinan J."/>
            <person name="Riley R."/>
            <person name="Labutti K."/>
            <person name="Andreopoulos B."/>
            <person name="Lipzen A."/>
            <person name="Chen C."/>
            <person name="Yanf M."/>
            <person name="Daum C."/>
            <person name="Ng V."/>
            <person name="Clum A."/>
            <person name="Steindorff A."/>
            <person name="Ohm R."/>
            <person name="Martin F."/>
            <person name="Silar P."/>
            <person name="Natvig D."/>
            <person name="Lalanne C."/>
            <person name="Gautier V."/>
            <person name="Ament-Velasquez S.L."/>
            <person name="Kruys A."/>
            <person name="Hutchinson M.I."/>
            <person name="Powell A.J."/>
            <person name="Barry K."/>
            <person name="Miller A.N."/>
            <person name="Grigoriev I.V."/>
            <person name="Debuchy R."/>
            <person name="Gladieux P."/>
            <person name="Thoren M.H."/>
            <person name="Johannesson H."/>
        </authorList>
    </citation>
    <scope>NUCLEOTIDE SEQUENCE</scope>
    <source>
        <strain evidence="1">SMH4131-1</strain>
    </source>
</reference>
<accession>A0AAE0M4A0</accession>
<sequence>MAFCIPCAAVAAAMHHIHLAPPGPAPCCRRPMDEKTQGGTFVAWPLALGGRGQPFPVEQTATHHSPPHLPYHAYDCFLPCLTGVFKRQRTAPLATFFFCVKTRFPTAAAGGQLGGPAQSRAWREMQNSCRRANGCRLPSASALLAHPMSHTTESHRACLLTQRQTCIFSPALRVSPADLSLRTGGFTSPALPC</sequence>
<comment type="caution">
    <text evidence="1">The sequence shown here is derived from an EMBL/GenBank/DDBJ whole genome shotgun (WGS) entry which is preliminary data.</text>
</comment>
<proteinExistence type="predicted"/>